<evidence type="ECO:0000313" key="4">
    <source>
        <dbReference type="Proteomes" id="UP000824048"/>
    </source>
</evidence>
<evidence type="ECO:0000313" key="3">
    <source>
        <dbReference type="EMBL" id="HIZ41932.1"/>
    </source>
</evidence>
<dbReference type="InterPro" id="IPR010126">
    <property type="entry name" value="Esterase_phb"/>
</dbReference>
<organism evidence="3 4">
    <name type="scientific">Candidatus Gemmiger excrementigallinarum</name>
    <dbReference type="NCBI Taxonomy" id="2838609"/>
    <lineage>
        <taxon>Bacteria</taxon>
        <taxon>Bacillati</taxon>
        <taxon>Bacillota</taxon>
        <taxon>Clostridia</taxon>
        <taxon>Eubacteriales</taxon>
        <taxon>Gemmiger</taxon>
    </lineage>
</organism>
<name>A0A9D2JAC3_9FIRM</name>
<dbReference type="Pfam" id="PF10503">
    <property type="entry name" value="Esterase_PHB"/>
    <property type="match status" value="1"/>
</dbReference>
<dbReference type="GO" id="GO:0016787">
    <property type="term" value="F:hydrolase activity"/>
    <property type="evidence" value="ECO:0007669"/>
    <property type="project" value="UniProtKB-KW"/>
</dbReference>
<dbReference type="InterPro" id="IPR029058">
    <property type="entry name" value="AB_hydrolase_fold"/>
</dbReference>
<dbReference type="GO" id="GO:0005576">
    <property type="term" value="C:extracellular region"/>
    <property type="evidence" value="ECO:0007669"/>
    <property type="project" value="InterPro"/>
</dbReference>
<dbReference type="EMBL" id="DXBP01000032">
    <property type="protein sequence ID" value="HIZ41932.1"/>
    <property type="molecule type" value="Genomic_DNA"/>
</dbReference>
<sequence>MRLELKEYPEINRSMYVLYPAGERLCCYDNTLVTILRESSSPEPLEALLQDEAFCQMADYRRLVLLFPNPLDGRWDADPMGRDLADVNEMLRLFHYMPDFRDSGIYHNMHNARYLAGIGTGASLAQSIAACTPVNVAGILSVGGSLHPAVPCHTKDASVSAVLWNADETSADFFRLLNRVNACEGDLHYNKTNPAQFVRLPEGNAPDSLAALLTTGWDVLFSRVCRPNTTEYGVMDFRLVRDEYKFIIHEDDTTLGDNNGLAHTWFEYVPEAVRRDPYRKVPLVIFNHGGADTPGNMANTTKFHQVAEEKGFLLVFPWCSSHWGWNMEMADDQYDDIAYLNALIEHMKQTYAVDETRIYMAGFSNGSAMSQVFAMTNPEKVAAVFANNTRFCQDRNMKCFTVAGAKKLQYDYRMPVWYVYGSRDVEYPAVRGSGQQVAYDWWKSYNNIPCKETPYLATPESCGVGVPGDVIEERYPNPQFPTRKVTTHRFFSRDEKPLNLYNYTLVEGKGHDSNPEDCRLAWEYLRHFRRMPDGSLKIEED</sequence>
<evidence type="ECO:0000256" key="1">
    <source>
        <dbReference type="ARBA" id="ARBA00022729"/>
    </source>
</evidence>
<dbReference type="SUPFAM" id="SSF53474">
    <property type="entry name" value="alpha/beta-Hydrolases"/>
    <property type="match status" value="1"/>
</dbReference>
<dbReference type="AlphaFoldDB" id="A0A9D2JAC3"/>
<reference evidence="3" key="1">
    <citation type="journal article" date="2021" name="PeerJ">
        <title>Extensive microbial diversity within the chicken gut microbiome revealed by metagenomics and culture.</title>
        <authorList>
            <person name="Gilroy R."/>
            <person name="Ravi A."/>
            <person name="Getino M."/>
            <person name="Pursley I."/>
            <person name="Horton D.L."/>
            <person name="Alikhan N.F."/>
            <person name="Baker D."/>
            <person name="Gharbi K."/>
            <person name="Hall N."/>
            <person name="Watson M."/>
            <person name="Adriaenssens E.M."/>
            <person name="Foster-Nyarko E."/>
            <person name="Jarju S."/>
            <person name="Secka A."/>
            <person name="Antonio M."/>
            <person name="Oren A."/>
            <person name="Chaudhuri R.R."/>
            <person name="La Ragione R."/>
            <person name="Hildebrand F."/>
            <person name="Pallen M.J."/>
        </authorList>
    </citation>
    <scope>NUCLEOTIDE SEQUENCE</scope>
    <source>
        <strain evidence="3">ChiSxjej1B13-11774</strain>
    </source>
</reference>
<dbReference type="PANTHER" id="PTHR43037">
    <property type="entry name" value="UNNAMED PRODUCT-RELATED"/>
    <property type="match status" value="1"/>
</dbReference>
<keyword evidence="1" id="KW-0732">Signal</keyword>
<protein>
    <recommendedName>
        <fullName evidence="5">Poly(3-hydroxybutyrate) depolymerase</fullName>
    </recommendedName>
</protein>
<evidence type="ECO:0008006" key="5">
    <source>
        <dbReference type="Google" id="ProtNLM"/>
    </source>
</evidence>
<gene>
    <name evidence="3" type="ORF">H9811_05140</name>
</gene>
<dbReference type="Proteomes" id="UP000824048">
    <property type="component" value="Unassembled WGS sequence"/>
</dbReference>
<dbReference type="InterPro" id="IPR050955">
    <property type="entry name" value="Plant_Biomass_Hydrol_Est"/>
</dbReference>
<keyword evidence="2" id="KW-0378">Hydrolase</keyword>
<proteinExistence type="predicted"/>
<reference evidence="3" key="2">
    <citation type="submission" date="2021-04" db="EMBL/GenBank/DDBJ databases">
        <authorList>
            <person name="Gilroy R."/>
        </authorList>
    </citation>
    <scope>NUCLEOTIDE SEQUENCE</scope>
    <source>
        <strain evidence="3">ChiSxjej1B13-11774</strain>
    </source>
</reference>
<evidence type="ECO:0000256" key="2">
    <source>
        <dbReference type="ARBA" id="ARBA00022801"/>
    </source>
</evidence>
<dbReference type="Gene3D" id="3.40.50.1820">
    <property type="entry name" value="alpha/beta hydrolase"/>
    <property type="match status" value="1"/>
</dbReference>
<accession>A0A9D2JAC3</accession>
<dbReference type="PANTHER" id="PTHR43037:SF5">
    <property type="entry name" value="FERULOYL ESTERASE"/>
    <property type="match status" value="1"/>
</dbReference>
<comment type="caution">
    <text evidence="3">The sequence shown here is derived from an EMBL/GenBank/DDBJ whole genome shotgun (WGS) entry which is preliminary data.</text>
</comment>